<feature type="region of interest" description="Disordered" evidence="6">
    <location>
        <begin position="4098"/>
        <end position="4174"/>
    </location>
</feature>
<evidence type="ECO:0000256" key="2">
    <source>
        <dbReference type="ARBA" id="ARBA00022723"/>
    </source>
</evidence>
<keyword evidence="2" id="KW-0479">Metal-binding</keyword>
<evidence type="ECO:0000256" key="1">
    <source>
        <dbReference type="ARBA" id="ARBA00004123"/>
    </source>
</evidence>
<feature type="region of interest" description="Disordered" evidence="6">
    <location>
        <begin position="2375"/>
        <end position="2434"/>
    </location>
</feature>
<dbReference type="GO" id="GO:0008270">
    <property type="term" value="F:zinc ion binding"/>
    <property type="evidence" value="ECO:0007669"/>
    <property type="project" value="UniProtKB-KW"/>
</dbReference>
<feature type="compositionally biased region" description="Polar residues" evidence="6">
    <location>
        <begin position="4153"/>
        <end position="4168"/>
    </location>
</feature>
<feature type="compositionally biased region" description="Low complexity" evidence="6">
    <location>
        <begin position="1428"/>
        <end position="1475"/>
    </location>
</feature>
<feature type="region of interest" description="Disordered" evidence="6">
    <location>
        <begin position="1081"/>
        <end position="1115"/>
    </location>
</feature>
<feature type="compositionally biased region" description="Basic residues" evidence="6">
    <location>
        <begin position="300"/>
        <end position="312"/>
    </location>
</feature>
<evidence type="ECO:0000313" key="9">
    <source>
        <dbReference type="EMBL" id="CAJ0609273.1"/>
    </source>
</evidence>
<evidence type="ECO:0000256" key="5">
    <source>
        <dbReference type="SAM" id="Coils"/>
    </source>
</evidence>
<feature type="region of interest" description="Disordered" evidence="6">
    <location>
        <begin position="1597"/>
        <end position="1622"/>
    </location>
</feature>
<feature type="compositionally biased region" description="Basic and acidic residues" evidence="6">
    <location>
        <begin position="4784"/>
        <end position="4800"/>
    </location>
</feature>
<feature type="compositionally biased region" description="Basic and acidic residues" evidence="6">
    <location>
        <begin position="2286"/>
        <end position="2295"/>
    </location>
</feature>
<feature type="compositionally biased region" description="Polar residues" evidence="6">
    <location>
        <begin position="1774"/>
        <end position="1789"/>
    </location>
</feature>
<comment type="subcellular location">
    <subcellularLocation>
        <location evidence="1">Nucleus</location>
    </subcellularLocation>
</comment>
<feature type="region of interest" description="Disordered" evidence="6">
    <location>
        <begin position="2041"/>
        <end position="2076"/>
    </location>
</feature>
<feature type="compositionally biased region" description="Basic and acidic residues" evidence="6">
    <location>
        <begin position="2522"/>
        <end position="2532"/>
    </location>
</feature>
<comment type="caution">
    <text evidence="9">The sequence shown here is derived from an EMBL/GenBank/DDBJ whole genome shotgun (WGS) entry which is preliminary data.</text>
</comment>
<dbReference type="Proteomes" id="UP001176961">
    <property type="component" value="Unassembled WGS sequence"/>
</dbReference>
<feature type="compositionally biased region" description="Basic and acidic residues" evidence="6">
    <location>
        <begin position="2388"/>
        <end position="2413"/>
    </location>
</feature>
<feature type="region of interest" description="Disordered" evidence="6">
    <location>
        <begin position="1850"/>
        <end position="1908"/>
    </location>
</feature>
<dbReference type="GO" id="GO:0006357">
    <property type="term" value="P:regulation of transcription by RNA polymerase II"/>
    <property type="evidence" value="ECO:0007669"/>
    <property type="project" value="TreeGrafter"/>
</dbReference>
<feature type="region of interest" description="Disordered" evidence="6">
    <location>
        <begin position="2286"/>
        <end position="2345"/>
    </location>
</feature>
<feature type="region of interest" description="Disordered" evidence="6">
    <location>
        <begin position="1"/>
        <end position="20"/>
    </location>
</feature>
<feature type="compositionally biased region" description="Acidic residues" evidence="6">
    <location>
        <begin position="5102"/>
        <end position="5140"/>
    </location>
</feature>
<dbReference type="InterPro" id="IPR000433">
    <property type="entry name" value="Znf_ZZ"/>
</dbReference>
<feature type="compositionally biased region" description="Polar residues" evidence="6">
    <location>
        <begin position="1177"/>
        <end position="1188"/>
    </location>
</feature>
<dbReference type="InterPro" id="IPR001005">
    <property type="entry name" value="SANT/Myb"/>
</dbReference>
<evidence type="ECO:0000256" key="4">
    <source>
        <dbReference type="ARBA" id="ARBA00022833"/>
    </source>
</evidence>
<keyword evidence="4" id="KW-0862">Zinc</keyword>
<feature type="compositionally biased region" description="Low complexity" evidence="6">
    <location>
        <begin position="5145"/>
        <end position="5162"/>
    </location>
</feature>
<keyword evidence="10" id="KW-1185">Reference proteome</keyword>
<organism evidence="9 10">
    <name type="scientific">Cylicocyclus nassatus</name>
    <name type="common">Nematode worm</name>
    <dbReference type="NCBI Taxonomy" id="53992"/>
    <lineage>
        <taxon>Eukaryota</taxon>
        <taxon>Metazoa</taxon>
        <taxon>Ecdysozoa</taxon>
        <taxon>Nematoda</taxon>
        <taxon>Chromadorea</taxon>
        <taxon>Rhabditida</taxon>
        <taxon>Rhabditina</taxon>
        <taxon>Rhabditomorpha</taxon>
        <taxon>Strongyloidea</taxon>
        <taxon>Strongylidae</taxon>
        <taxon>Cylicocyclus</taxon>
    </lineage>
</organism>
<feature type="compositionally biased region" description="Polar residues" evidence="6">
    <location>
        <begin position="4098"/>
        <end position="4133"/>
    </location>
</feature>
<feature type="compositionally biased region" description="Basic and acidic residues" evidence="6">
    <location>
        <begin position="2041"/>
        <end position="2051"/>
    </location>
</feature>
<feature type="compositionally biased region" description="Polar residues" evidence="6">
    <location>
        <begin position="1358"/>
        <end position="1378"/>
    </location>
</feature>
<feature type="region of interest" description="Disordered" evidence="6">
    <location>
        <begin position="4196"/>
        <end position="4216"/>
    </location>
</feature>
<dbReference type="GO" id="GO:0006338">
    <property type="term" value="P:chromatin remodeling"/>
    <property type="evidence" value="ECO:0007669"/>
    <property type="project" value="TreeGrafter"/>
</dbReference>
<dbReference type="GO" id="GO:0005634">
    <property type="term" value="C:nucleus"/>
    <property type="evidence" value="ECO:0007669"/>
    <property type="project" value="UniProtKB-SubCell"/>
</dbReference>
<dbReference type="GO" id="GO:0003682">
    <property type="term" value="F:chromatin binding"/>
    <property type="evidence" value="ECO:0007669"/>
    <property type="project" value="TreeGrafter"/>
</dbReference>
<feature type="domain" description="Myb-like" evidence="7">
    <location>
        <begin position="77"/>
        <end position="129"/>
    </location>
</feature>
<dbReference type="CDD" id="cd02335">
    <property type="entry name" value="ZZ_ADA2"/>
    <property type="match status" value="1"/>
</dbReference>
<feature type="compositionally biased region" description="Polar residues" evidence="6">
    <location>
        <begin position="1081"/>
        <end position="1110"/>
    </location>
</feature>
<evidence type="ECO:0000313" key="10">
    <source>
        <dbReference type="Proteomes" id="UP001176961"/>
    </source>
</evidence>
<feature type="compositionally biased region" description="Basic and acidic residues" evidence="6">
    <location>
        <begin position="2307"/>
        <end position="2345"/>
    </location>
</feature>
<feature type="region of interest" description="Disordered" evidence="6">
    <location>
        <begin position="5102"/>
        <end position="5178"/>
    </location>
</feature>
<evidence type="ECO:0000259" key="7">
    <source>
        <dbReference type="PROSITE" id="PS50090"/>
    </source>
</evidence>
<keyword evidence="3" id="KW-0863">Zinc-finger</keyword>
<feature type="compositionally biased region" description="Polar residues" evidence="6">
    <location>
        <begin position="2064"/>
        <end position="2073"/>
    </location>
</feature>
<dbReference type="PANTHER" id="PTHR12374:SF63">
    <property type="entry name" value="TRANSCRIPTIONAL ADAPTER 2-BETA"/>
    <property type="match status" value="1"/>
</dbReference>
<feature type="compositionally biased region" description="Acidic residues" evidence="6">
    <location>
        <begin position="333"/>
        <end position="348"/>
    </location>
</feature>
<feature type="compositionally biased region" description="Polar residues" evidence="6">
    <location>
        <begin position="2544"/>
        <end position="2555"/>
    </location>
</feature>
<gene>
    <name evidence="9" type="ORF">CYNAS_LOCUS21256</name>
</gene>
<feature type="compositionally biased region" description="Acidic residues" evidence="6">
    <location>
        <begin position="233"/>
        <end position="242"/>
    </location>
</feature>
<feature type="compositionally biased region" description="Basic and acidic residues" evidence="6">
    <location>
        <begin position="1898"/>
        <end position="1908"/>
    </location>
</feature>
<dbReference type="GO" id="GO:0070461">
    <property type="term" value="C:SAGA-type complex"/>
    <property type="evidence" value="ECO:0007669"/>
    <property type="project" value="TreeGrafter"/>
</dbReference>
<feature type="compositionally biased region" description="Polar residues" evidence="6">
    <location>
        <begin position="2416"/>
        <end position="2434"/>
    </location>
</feature>
<proteinExistence type="predicted"/>
<feature type="region of interest" description="Disordered" evidence="6">
    <location>
        <begin position="4771"/>
        <end position="4800"/>
    </location>
</feature>
<evidence type="ECO:0008006" key="11">
    <source>
        <dbReference type="Google" id="ProtNLM"/>
    </source>
</evidence>
<dbReference type="InterPro" id="IPR017884">
    <property type="entry name" value="SANT_dom"/>
</dbReference>
<dbReference type="Pfam" id="PF25299">
    <property type="entry name" value="ZZ_ADA2"/>
    <property type="match status" value="1"/>
</dbReference>
<feature type="domain" description="SANT" evidence="8">
    <location>
        <begin position="80"/>
        <end position="133"/>
    </location>
</feature>
<evidence type="ECO:0000256" key="3">
    <source>
        <dbReference type="ARBA" id="ARBA00022771"/>
    </source>
</evidence>
<dbReference type="EMBL" id="CATQJL010000326">
    <property type="protein sequence ID" value="CAJ0609273.1"/>
    <property type="molecule type" value="Genomic_DNA"/>
</dbReference>
<evidence type="ECO:0000259" key="8">
    <source>
        <dbReference type="PROSITE" id="PS51293"/>
    </source>
</evidence>
<name>A0AA36MGY9_CYLNA</name>
<dbReference type="GO" id="GO:0003713">
    <property type="term" value="F:transcription coactivator activity"/>
    <property type="evidence" value="ECO:0007669"/>
    <property type="project" value="TreeGrafter"/>
</dbReference>
<dbReference type="SMART" id="SM00717">
    <property type="entry name" value="SANT"/>
    <property type="match status" value="1"/>
</dbReference>
<feature type="compositionally biased region" description="Acidic residues" evidence="6">
    <location>
        <begin position="258"/>
        <end position="267"/>
    </location>
</feature>
<feature type="region of interest" description="Disordered" evidence="6">
    <location>
        <begin position="2125"/>
        <end position="2176"/>
    </location>
</feature>
<accession>A0AA36MGY9</accession>
<feature type="region of interest" description="Disordered" evidence="6">
    <location>
        <begin position="232"/>
        <end position="394"/>
    </location>
</feature>
<reference evidence="9" key="1">
    <citation type="submission" date="2023-07" db="EMBL/GenBank/DDBJ databases">
        <authorList>
            <consortium name="CYATHOMIX"/>
        </authorList>
    </citation>
    <scope>NUCLEOTIDE SEQUENCE</scope>
    <source>
        <strain evidence="9">N/A</strain>
    </source>
</reference>
<dbReference type="PROSITE" id="PS50090">
    <property type="entry name" value="MYB_LIKE"/>
    <property type="match status" value="1"/>
</dbReference>
<feature type="compositionally biased region" description="Polar residues" evidence="6">
    <location>
        <begin position="1407"/>
        <end position="1416"/>
    </location>
</feature>
<evidence type="ECO:0000256" key="6">
    <source>
        <dbReference type="SAM" id="MobiDB-lite"/>
    </source>
</evidence>
<dbReference type="InterPro" id="IPR055141">
    <property type="entry name" value="TADA2A_B-like_dom"/>
</dbReference>
<feature type="region of interest" description="Disordered" evidence="6">
    <location>
        <begin position="2538"/>
        <end position="2558"/>
    </location>
</feature>
<feature type="region of interest" description="Disordered" evidence="6">
    <location>
        <begin position="1358"/>
        <end position="1385"/>
    </location>
</feature>
<keyword evidence="5" id="KW-0175">Coiled coil</keyword>
<dbReference type="Gene3D" id="1.10.10.60">
    <property type="entry name" value="Homeodomain-like"/>
    <property type="match status" value="1"/>
</dbReference>
<feature type="region of interest" description="Disordered" evidence="6">
    <location>
        <begin position="1770"/>
        <end position="1789"/>
    </location>
</feature>
<feature type="compositionally biased region" description="Basic and acidic residues" evidence="6">
    <location>
        <begin position="349"/>
        <end position="371"/>
    </location>
</feature>
<sequence>MRSFSAAVDKMTPTSGGSESSELITCINCRQLIQHKLHIRCCECSATICIDCFSYGCETGSHSRGHNYEICDPLGGRTFDSKGSWGAVEEKKLLAAAYRYKLGNWGEVTKLMETNRPTSQVQEYYDRFFIRGPIGQFALKRLTWEETKRSMLADGTLSQHVEADRITYLLMVEDALKDGKTRLDPQSANLTNEIDDLVHNHMSRMHLDADESCTQVAESGVLDEVVDLALSDDSCDPSDVEETDKKIPEDAYSTGLEPEIDSDEEDTNMSTPSLRTIKAGNRTEHRSTRKTSRQGSIHLRPSKVRVRCGLRKSTREKSNRSSRYRRVMQDSSSTDEESASADENESMETDQRSVVDTHEPTHGLEKEHSTDDYTASESEYTKRPSKEFNFNSMKRKRRARFVSKKARRLKEFQKRMARMNKAAELRLNELSELCPADDIRALRDTKPNLALYTHDYVARPKVRQSDMDMLAYNASRNDFEWEWFNDAEQLISRLMVQESSDKVEDLENDIKFARLEKYNRILKARKAYRRAIVEHEKIPEFFRFMMNMTMEKRKASQIFEQRTALDKLLARAQQCLTKKEIEDLRNHIDKTNELMDRITKLQDLQRSGITTLKEAVLLMSILLWTHAIMESLPSLVFLNVVVGLYCRFAISSSLLVMKKKLRCSGKRNAQFRKDGLTCALESRIVEDCLIIEEVLIQGITKPSIMKMRLQNPQVRSSKPLRSFNLRARTFQSVGGTGSTARETHSSFASQSMPTYPVNVDAVLGANTVEDIADAHPDFARLLLDCYSAGCDLEEYKREFQRLKNLRIKRQGGVNQTLSFSLFPSVPSDLPGHLFVRLMKFHSVYEGACRKYLSEVVNTRAEASSAFSYDLSAIGVQDLFQGGIADDVAMANVSMQYPLQEYQFLEPVGLGQERMTAEVTYSPALNSAHTHMRRVSHSSARVLDGQQGMTVGTELETAYVQQGHGYMSQNTMLQGGSVDRRMVATPLPSWSVQQTSVNAADLRSQMATPLPPLEIRQCPVLQPGMAHSLSRVESRSMNTPVQHLQSRMSTPVARVESRHSYNMVAEPQSQQYQQMRSASVVNASGGDSRTSLTPLTGSSESLHDQNSSFATPTKKARARRKVVMASGPSSSQSLPAVTLQGCQMSATPIPGWQQQPSKHNVTVLGQSSHVQNRAVMSASVTPLQRQLTTPAPDHREMMSSTPLPGWGSGQSASQVEHSPLVSSLPPLSQYTSAVQQSRQLKTSYPATQDRRLVTPAPQSCEVLSQSSYEQPQLYTQSRDIMTPASFVRPDSVAVQYPQGQVMAGSTELYSQSALPSYQWSEATSMNVYQQGQYVQQQSYNQQSQFTQQINTGNQQTAFASQSSQYASHSVLPQQSQYPQGTGGGQKVSAFSQPYNYVQQSYSLPTYQQQSPFSQDSYAASGYPQRSPYAQQQQPAEQQSQRKQQAQSQAQQQNQTIQQQLSQPAQQPQHHQQQQTIQRQIYENSAQYTGFIPTYTTQSACMQDVHNASGTMQAHQITSCEIAQHVPEIRSQAQANFSQSILDIRNSSTGTIGEPLQNEEGVTPREANVSLNDSNFNSISENPMVNTLVEDEITFGVTQVPPPPRNDSEATVPARASPASVSPEFIEGEDETNSLIPTIFYSTNQNDLSDLRIQDSPLEKGLNCQHFRFDIILAMKHHRIGKEDYERTLQELDQMEKEKCVGPLGDMLMKRLGLKRQSQQSHGGKFSVDELVAAFAANASVRDRSKKIPERRGSSELFSEILNEIAHPSYGAPSLATESSAAHQSNEPNILQSGDANDLGFLLSDDVIAEFDSMSKAAKSAQIAESVPYSSIAQKHQSQTGQTGILQHRIESTAQSSSAARDPASAHLSSQKTAKHLVRDDRLDPRSSLSFGQPAIPARRSPDHEDISSARKKDVIAKIGPMFPSTSKGSRTLVTSIAAGGRNLHAEQSVGGKHTVEKTERKGVVTIGGPALPARRSDVFNQAEYEALSPDSPVVITPEPLSDEPEWWRKDETQFKSRTSGTAAVSAMMGTVFNRQSVDDPRSSARLEVRTSEGSKYTSARMEESFATQKSSSSGRADIKKTLVKRHGSGTVLHHGETLLNSDVDECEPSTSNSDLIMKRTLKKSKKYLSSDSSSESDKDQSPSAARLHSSEKARRSHSPHSFRSISPSSTKRKLKKGSLVVKHVKEAVIKSGLSKMDLSRELLAKQISEIIEEERCKLPPEEAKQLKRPLSPATLDVVIQDLMQHHISEDSSPNRELFASKLLGTDLFSKLFFRAGRCVFKHYEEMDDMSKKDKGKGSSQRRKLAGSRKRDTELLRGIRKSREIQKHRDAVRAAREPTEAEKAAAAERAKLEAMPWLARATFKPIVQQGSSSRFVIPKKSSAAGNSRQDISRDSSKMSRHSDSDAKYHPDKGKELSAVSQKSQNVEETEILKSSRSAEGLDKERVMFLREQRSPNRFEEVAVTFSFAVIPKSGLHKAKVKHIWPLKRWRSAAISLEEPVDFSSHHFVEEREFVTHSSASGGSHMHEDVADSGSKIERKIEEKSQLSHTEPSVSSTKAECASATEAELAALALQEELFRSEQVSPDDQFDALRYLAAMPESEFQVGSDEAVASTSNVVQNEVLPSKVETPASIAVSSKLFSPARSRDENQFEQADWMRIEQVPQPFFAADFDADPWRLPLPTTESLTPKHALESPQTAAVVSSSSLYSTLQEELDIIVRDTLGDTTYDRVISSTDEISQLKSGRFEWPKATVPIRSYALDVILPKLSCDKSRIPIIDMCRCERCRTRCAYFCDEDEWKYLYDRAVLQRNKQGSTDQNEDNLTEEMCSTSFSEKKSAADGTETSQFVRAYHHTSDNLDQTTQEADEVLSVAGYFCRDSDDRMDCLGIVRERVTEQRSASFAPAGVSTSIAQNFVNQSRCRGAKYRWPVHSKVHTSVSMSIATTSIDTRIKRPSACEGIDNIVPVYDRVYVSSTFFTESATELFDFERKEYQEDAYMLWFDYQRAVERVSFCTNAEPLSIPFCRGTSGRMDTRIVLPIRQKILIRCSLSTFHEPLSIILHRERPFAREGISIPLITREANRMSVVEVCQSSVKPSSFGETKATINVPRSSADSLSITCAKATFDQSWIAERTMRGISTALDCSRSEKVMMNISQVDVRRRKLNTSFFKEAVFAIPRAESSSLTCSTLTSEFLRTASSVAVDISLPLVVHDFTCYNSCMLRLHRRRPGSTGSAEIGLPVARSISESLNVCELIVERRRRAFFASIAISITIPRITTTSLTIIDASIEKKCRSALDSVVGVMPLARLAYSVYNAMKLNVRRKRMAQTSCAEKKLEIPRTAVASFCSTDLYVDYARPGIQMSVEFLVPIPRREDTILRISQLRVKRRRAPCLAEVERSEPIPRIDFTELNVLELTTSRQRKNEECSVELVTAIPRHYETAGTIMDCRFGFTRTFMDKKAASYTVDIPREEKCSTHILNVRVRRSRKQHTSHVSFTSEYADSDAYSLSAFESICPLTRKREPNELEQDSMVVVDIPRVETEQLRISTLKTSRKRKLAAESTTFVKKLALEDKADLYLTERNFSSCEERSTEVVYIKDPRLPERCSSTFMEVSNKWRTFAHQHVSNRPFSSHMVTQFATLLQRVFSGALNREAITMQQIHRMARNAHGRYSMDVFTDPQKVLISESVSSSLWNSLIKLRMQRNSTEILNRKVLSPLYLFLGIPNLPRVGRPWRKWLKPLEPTIDSKIGWQLALCMRIPDIVGVDDMDYKLQAIKMWWTIMMLKGTVPWSVYPCFSRRQLFLLVRLLEMLQDVNRPPFSLYPPKAFFKAVKKILRHPRIELIPKDVFHPDVTIMATLLKLKPNRVFQLDRSLPELLSQWLDDMNYIDAYLAYDVDIVPIPQSKFLTMTEWAWANYSQGCALDWIRYDRTVDLGDTIAKLVGCLQDVTLSFEQRRRISMLKSALLSFSKYDDGPDLNQVPIDIINPFALSASLISKIPMPDGFVDECFAFLAEVAKKSNRLRQNPTRKSTGSLLSWKWKPSERLGFVGKPTSDGTKVIGKTTISTIFEEFWRQKSFSTTSNISREESMALDSFNPHLSTNLSTCQLNSTNVHQPNTSSRIATSTQHSPNTVQSGITTNTETISQPVKEPNPHPHKKIAKAKSLQKPSANVPTNVETSQTGDRKRKELVYNEHTSVYSRPMKKSRIERRKRARVRASDEDSSPSAKQHMLKIPEHRLSKIRHTLARRGVKTEKMVHETVLRATALATAQKAGVSLPLRRSLKRQLVPEFAHTTATDKELSSSNTGKIKKSRAATLFDIANFEYVLEMSLRRPRTFVNLYKTMKYQYRIIEKRRWVEKNGKLYDSAQFDKFMMEYDHSEAKMLEKAKLLKAEKDMEMVLGISRADAIRMEKFSVKDIAHWYGMNAKYAGEARILISKTLEDASRLDSAIREVLRQEDDAEKRSKEQAWNAMSVRMNPVLERDASFMRGVFTERTGTLSGFDGGDISGKGDLSGYVLSQPRSGGFEDSRLQTSTLSLSGTNEGSLSGMNEGKVRNGGNAKASGDVMNIPHSRLLQISDAVIPPIFHMQSRIPITSAFVAVLLGMNLEFKAIVQFVPRFKRSRRVDEEIDLLPPGDFSPYSTDDEWEEYYEKKDRYENNHVSPKQLSWKSSGRAAEEDVIESASEPDRHEHCDCIVDLTRVREWVQDIECCTLWKSHSDCDLIHYGSHAKTLWNSLHQIPRSSSALSCVSTGKMPVLDLRSNRSTVSKRQRRIRSSSLPTKLHKYNVPRSASVPPSWKSHPEAAPESESRLSLSESRRDRLMYPRRLSACHFYSYGARNLSRRRRFTRKQPTTNRIPTRGQELPEQWIKRENSCRHDYLKGVRYRLQIKAQHHIPVVWCVRSEHNSSPIEEIEMDEEVVEAQPIRTSEPRECPLKYPIAVYNPPPNWNTFMEWKQREKRTVSLCESLDHPTEPSAFQRVLQRPQPIYLNRLDALLTSDDDERVPEWPLLRQLREMERELLAAGNPIAVERQRIREYNKKLRREAREKESVEERLRLMQRFYLEYFLAQQLFLAQDHGLSTGDITRTRDKNTAFKLVAHHDVPSGEDDDEMIEVGFDEPAEEDVAQSSTDDEFDDESADEQELCADPNLDSEDDSVEVAFSEPDASSHSSHDSISLPEQTGAPPNAKSSSSPEL</sequence>
<feature type="region of interest" description="Disordered" evidence="6">
    <location>
        <begin position="1174"/>
        <end position="1223"/>
    </location>
</feature>
<dbReference type="SUPFAM" id="SSF46689">
    <property type="entry name" value="Homeodomain-like"/>
    <property type="match status" value="1"/>
</dbReference>
<dbReference type="PROSITE" id="PS51293">
    <property type="entry name" value="SANT"/>
    <property type="match status" value="1"/>
</dbReference>
<dbReference type="Pfam" id="PF22941">
    <property type="entry name" value="TADA2A-like_3rd"/>
    <property type="match status" value="1"/>
</dbReference>
<feature type="region of interest" description="Disordered" evidence="6">
    <location>
        <begin position="1407"/>
        <end position="1475"/>
    </location>
</feature>
<dbReference type="InterPro" id="IPR041983">
    <property type="entry name" value="ADA2-like_ZZ"/>
</dbReference>
<feature type="region of interest" description="Disordered" evidence="6">
    <location>
        <begin position="2513"/>
        <end position="2532"/>
    </location>
</feature>
<dbReference type="InterPro" id="IPR009057">
    <property type="entry name" value="Homeodomain-like_sf"/>
</dbReference>
<dbReference type="PANTHER" id="PTHR12374">
    <property type="entry name" value="TRANSCRIPTIONAL ADAPTOR 2 ADA2 -RELATED"/>
    <property type="match status" value="1"/>
</dbReference>
<protein>
    <recommendedName>
        <fullName evidence="11">SANT domain-containing protein</fullName>
    </recommendedName>
</protein>
<feature type="coiled-coil region" evidence="5">
    <location>
        <begin position="5011"/>
        <end position="5042"/>
    </location>
</feature>